<dbReference type="Proteomes" id="UP000377595">
    <property type="component" value="Unassembled WGS sequence"/>
</dbReference>
<gene>
    <name evidence="1" type="ORF">Aple_059680</name>
</gene>
<evidence type="ECO:0000313" key="1">
    <source>
        <dbReference type="EMBL" id="GES23069.1"/>
    </source>
</evidence>
<keyword evidence="2" id="KW-1185">Reference proteome</keyword>
<comment type="caution">
    <text evidence="1">The sequence shown here is derived from an EMBL/GenBank/DDBJ whole genome shotgun (WGS) entry which is preliminary data.</text>
</comment>
<evidence type="ECO:0000313" key="2">
    <source>
        <dbReference type="Proteomes" id="UP000377595"/>
    </source>
</evidence>
<proteinExistence type="predicted"/>
<dbReference type="EMBL" id="BLAF01000038">
    <property type="protein sequence ID" value="GES23069.1"/>
    <property type="molecule type" value="Genomic_DNA"/>
</dbReference>
<name>A0A5M3XSV7_9ACTN</name>
<organism evidence="1 2">
    <name type="scientific">Acrocarpospora pleiomorpha</name>
    <dbReference type="NCBI Taxonomy" id="90975"/>
    <lineage>
        <taxon>Bacteria</taxon>
        <taxon>Bacillati</taxon>
        <taxon>Actinomycetota</taxon>
        <taxon>Actinomycetes</taxon>
        <taxon>Streptosporangiales</taxon>
        <taxon>Streptosporangiaceae</taxon>
        <taxon>Acrocarpospora</taxon>
    </lineage>
</organism>
<protein>
    <submittedName>
        <fullName evidence="1">Uncharacterized protein</fullName>
    </submittedName>
</protein>
<reference evidence="1 2" key="1">
    <citation type="submission" date="2019-10" db="EMBL/GenBank/DDBJ databases">
        <title>Whole genome shotgun sequence of Acrocarpospora pleiomorpha NBRC 16267.</title>
        <authorList>
            <person name="Ichikawa N."/>
            <person name="Kimura A."/>
            <person name="Kitahashi Y."/>
            <person name="Komaki H."/>
            <person name="Oguchi A."/>
        </authorList>
    </citation>
    <scope>NUCLEOTIDE SEQUENCE [LARGE SCALE GENOMIC DNA]</scope>
    <source>
        <strain evidence="1 2">NBRC 16267</strain>
    </source>
</reference>
<accession>A0A5M3XSV7</accession>
<dbReference type="AlphaFoldDB" id="A0A5M3XSV7"/>
<sequence length="177" mass="19382">MGSSSEITIETNGYRVKLDSERASAKFDMIGILSQTQVTSRELCSAIRPVRIIVELFLFTGGRLPYALVGGLFTPGEGENLDIRVHLSADVVCDLENPIKRAGLAREFAEPLMVGLLEELPVDDLPAGELVVDRGVYDELESSAMSFRMAGRLLRSTTAALLHNRDIESAVRYAIAR</sequence>